<dbReference type="EMBL" id="AP014809">
    <property type="protein sequence ID" value="BAU92062.1"/>
    <property type="molecule type" value="Genomic_DNA"/>
</dbReference>
<organism evidence="1 2">
    <name type="scientific">Methylorubrum populi</name>
    <dbReference type="NCBI Taxonomy" id="223967"/>
    <lineage>
        <taxon>Bacteria</taxon>
        <taxon>Pseudomonadati</taxon>
        <taxon>Pseudomonadota</taxon>
        <taxon>Alphaproteobacteria</taxon>
        <taxon>Hyphomicrobiales</taxon>
        <taxon>Methylobacteriaceae</taxon>
        <taxon>Methylorubrum</taxon>
    </lineage>
</organism>
<dbReference type="AlphaFoldDB" id="A0A161JML3"/>
<reference evidence="1 2" key="1">
    <citation type="journal article" date="2016" name="Genome Announc.">
        <title>Complete Genome Sequence of Methylobacterium populi P-1M, Isolated from Pink-Pigmented Household Biofilm.</title>
        <authorList>
            <person name="Morohoshi T."/>
            <person name="Ikeda T."/>
        </authorList>
    </citation>
    <scope>NUCLEOTIDE SEQUENCE [LARGE SCALE GENOMIC DNA]</scope>
    <source>
        <strain evidence="1 2">P-1M</strain>
    </source>
</reference>
<name>A0A161JML3_9HYPH</name>
<dbReference type="OrthoDB" id="8002924at2"/>
<dbReference type="Proteomes" id="UP000218288">
    <property type="component" value="Chromosome"/>
</dbReference>
<gene>
    <name evidence="1" type="ORF">MPPM_3457</name>
</gene>
<proteinExistence type="predicted"/>
<protein>
    <submittedName>
        <fullName evidence="1">Uncharacterized protein</fullName>
    </submittedName>
</protein>
<dbReference type="RefSeq" id="WP_096486084.1">
    <property type="nucleotide sequence ID" value="NZ_AP014809.1"/>
</dbReference>
<accession>A0A161JML3</accession>
<sequence>MVSAVSTSSAGLSAALQRFDGAAARVASPQSAAEPVTAVTDLASASFGVSVNTAVLKSSIESEKRVLDILV</sequence>
<evidence type="ECO:0000313" key="1">
    <source>
        <dbReference type="EMBL" id="BAU92062.1"/>
    </source>
</evidence>
<evidence type="ECO:0000313" key="2">
    <source>
        <dbReference type="Proteomes" id="UP000218288"/>
    </source>
</evidence>